<gene>
    <name evidence="2" type="ORF">P1A27_13830</name>
</gene>
<dbReference type="GO" id="GO:0008446">
    <property type="term" value="F:GDP-mannose 4,6-dehydratase activity"/>
    <property type="evidence" value="ECO:0007669"/>
    <property type="project" value="UniProtKB-EC"/>
</dbReference>
<keyword evidence="2" id="KW-0456">Lyase</keyword>
<feature type="domain" description="NAD(P)-binding" evidence="1">
    <location>
        <begin position="5"/>
        <end position="303"/>
    </location>
</feature>
<protein>
    <submittedName>
        <fullName evidence="2">GDP-mannose 4,6-dehydratase</fullName>
        <ecNumber evidence="2">4.2.1.47</ecNumber>
    </submittedName>
</protein>
<dbReference type="AlphaFoldDB" id="A0AAW7ALN5"/>
<proteinExistence type="predicted"/>
<dbReference type="Gene3D" id="3.40.50.720">
    <property type="entry name" value="NAD(P)-binding Rossmann-like Domain"/>
    <property type="match status" value="1"/>
</dbReference>
<organism evidence="2 3">
    <name type="scientific">Staphylococcus equorum</name>
    <dbReference type="NCBI Taxonomy" id="246432"/>
    <lineage>
        <taxon>Bacteria</taxon>
        <taxon>Bacillati</taxon>
        <taxon>Bacillota</taxon>
        <taxon>Bacilli</taxon>
        <taxon>Bacillales</taxon>
        <taxon>Staphylococcaceae</taxon>
        <taxon>Staphylococcus</taxon>
    </lineage>
</organism>
<dbReference type="InterPro" id="IPR036291">
    <property type="entry name" value="NAD(P)-bd_dom_sf"/>
</dbReference>
<reference evidence="2" key="2">
    <citation type="submission" date="2023-03" db="EMBL/GenBank/DDBJ databases">
        <authorList>
            <person name="Vazquez L."/>
            <person name="Rodriguez J."/>
            <person name="Mayo B."/>
            <person name="Florez A.B."/>
        </authorList>
    </citation>
    <scope>NUCLEOTIDE SEQUENCE</scope>
    <source>
        <strain evidence="2">5A3I</strain>
    </source>
</reference>
<dbReference type="PRINTS" id="PR01713">
    <property type="entry name" value="NUCEPIMERASE"/>
</dbReference>
<reference evidence="2" key="1">
    <citation type="journal article" date="2023" name="Int. J. Mol. Sci.">
        <title>Antibiotic Resistance/Susceptibility Profiles of Staphylococcus equorum Strains from Cheese, and Genome Analysis for Antibiotic Resistance Genes.</title>
        <authorList>
            <person name="Vazquez L."/>
            <person name="Srednik M.E."/>
            <person name="Rodriguez J."/>
            <person name="Florez A.B."/>
            <person name="Mayo B."/>
        </authorList>
    </citation>
    <scope>NUCLEOTIDE SEQUENCE</scope>
    <source>
        <strain evidence="2">5A3I</strain>
    </source>
</reference>
<dbReference type="EC" id="4.2.1.47" evidence="2"/>
<sequence length="313" mass="35683">MEKILIIGGAGFIGSNLAEALYKDFDVYVIDNYRTGKKENIYFLDSSKIFNVDILDSSRITNIFKKHKFDYVVHLAALVSVAESIENPYLSNELNSVATLKLLETIKVYNKEIKKFVFASSAAVYGNSSELPKRIQSPVMPLTPYATDKYFGERTTVNYFNLYNIPTVATRFFNVFGPRQDPKSPYSGVISKVFDSFENNKRFTFYGDGLQSRDFIYISDVVEAIKLVMLSTNTSGNVYNVGTGKNIDLLSVFKIVEELYEKNIDIEFKEERLGDIKHSYADINELKTLGFTPKYSIDHALKKYFDYYGVSVK</sequence>
<dbReference type="SUPFAM" id="SSF51735">
    <property type="entry name" value="NAD(P)-binding Rossmann-fold domains"/>
    <property type="match status" value="1"/>
</dbReference>
<dbReference type="RefSeq" id="WP_285324445.1">
    <property type="nucleotide sequence ID" value="NZ_JARGCK010000019.1"/>
</dbReference>
<dbReference type="Pfam" id="PF16363">
    <property type="entry name" value="GDP_Man_Dehyd"/>
    <property type="match status" value="1"/>
</dbReference>
<dbReference type="InterPro" id="IPR016040">
    <property type="entry name" value="NAD(P)-bd_dom"/>
</dbReference>
<dbReference type="PANTHER" id="PTHR43000">
    <property type="entry name" value="DTDP-D-GLUCOSE 4,6-DEHYDRATASE-RELATED"/>
    <property type="match status" value="1"/>
</dbReference>
<evidence type="ECO:0000259" key="1">
    <source>
        <dbReference type="Pfam" id="PF16363"/>
    </source>
</evidence>
<name>A0AAW7ALN5_9STAP</name>
<accession>A0AAW7ALN5</accession>
<comment type="caution">
    <text evidence="2">The sequence shown here is derived from an EMBL/GenBank/DDBJ whole genome shotgun (WGS) entry which is preliminary data.</text>
</comment>
<evidence type="ECO:0000313" key="3">
    <source>
        <dbReference type="Proteomes" id="UP001174037"/>
    </source>
</evidence>
<dbReference type="Proteomes" id="UP001174037">
    <property type="component" value="Unassembled WGS sequence"/>
</dbReference>
<dbReference type="EMBL" id="JARGCK010000019">
    <property type="protein sequence ID" value="MDK9867006.1"/>
    <property type="molecule type" value="Genomic_DNA"/>
</dbReference>
<evidence type="ECO:0000313" key="2">
    <source>
        <dbReference type="EMBL" id="MDK9867006.1"/>
    </source>
</evidence>